<keyword evidence="2" id="KW-1185">Reference proteome</keyword>
<gene>
    <name evidence="1" type="ORF">PL75_01070</name>
</gene>
<organism evidence="1 2">
    <name type="scientific">Neisseria arctica</name>
    <dbReference type="NCBI Taxonomy" id="1470200"/>
    <lineage>
        <taxon>Bacteria</taxon>
        <taxon>Pseudomonadati</taxon>
        <taxon>Pseudomonadota</taxon>
        <taxon>Betaproteobacteria</taxon>
        <taxon>Neisseriales</taxon>
        <taxon>Neisseriaceae</taxon>
        <taxon>Neisseria</taxon>
    </lineage>
</organism>
<evidence type="ECO:0000313" key="1">
    <source>
        <dbReference type="EMBL" id="KLT73577.1"/>
    </source>
</evidence>
<evidence type="ECO:0008006" key="3">
    <source>
        <dbReference type="Google" id="ProtNLM"/>
    </source>
</evidence>
<dbReference type="EMBL" id="JTDO01000002">
    <property type="protein sequence ID" value="KLT73577.1"/>
    <property type="molecule type" value="Genomic_DNA"/>
</dbReference>
<name>A0A0J0YTW8_9NEIS</name>
<evidence type="ECO:0000313" key="2">
    <source>
        <dbReference type="Proteomes" id="UP000036027"/>
    </source>
</evidence>
<protein>
    <recommendedName>
        <fullName evidence="3">YubB ferredoxin-like domain-containing protein</fullName>
    </recommendedName>
</protein>
<sequence>MSNHVLHNITVRGSASSVSALKAALFKAGIPERDAGGHGLIVDFNGIIPEPKNLSGQDSEAWRINNWGTNNPFNQIIHRLDETELHFEFCTTCESPNAVFQAISDRFPELELDIGFIDACGWFAGIYTKKPSQPGQPNHLLIRADYDHESTMPVIERYFNQ</sequence>
<dbReference type="AlphaFoldDB" id="A0A0J0YTW8"/>
<dbReference type="RefSeq" id="WP_047760072.1">
    <property type="nucleotide sequence ID" value="NZ_CP091510.1"/>
</dbReference>
<reference evidence="1 2" key="1">
    <citation type="submission" date="2014-11" db="EMBL/GenBank/DDBJ databases">
        <title>Genome of a novel goose pathogen.</title>
        <authorList>
            <person name="Hansen C.M."/>
            <person name="Hueffer K."/>
            <person name="Choi S.C."/>
        </authorList>
    </citation>
    <scope>NUCLEOTIDE SEQUENCE [LARGE SCALE GENOMIC DNA]</scope>
    <source>
        <strain evidence="1 2">KH1503</strain>
    </source>
</reference>
<dbReference type="PATRIC" id="fig|1470200.3.peg.1003"/>
<accession>A0A0J0YTW8</accession>
<dbReference type="Proteomes" id="UP000036027">
    <property type="component" value="Unassembled WGS sequence"/>
</dbReference>
<proteinExistence type="predicted"/>
<comment type="caution">
    <text evidence="1">The sequence shown here is derived from an EMBL/GenBank/DDBJ whole genome shotgun (WGS) entry which is preliminary data.</text>
</comment>